<dbReference type="OrthoDB" id="2669721at2759"/>
<dbReference type="Proteomes" id="UP000054549">
    <property type="component" value="Unassembled WGS sequence"/>
</dbReference>
<sequence length="304" mass="35323">MHLVSLNIPSHLVSIWRNSSELKLTYTNAMKPDFIVLDDNNIWQEHGKAVISTHPYFPESFDRLPRDPSKKINSGYKAIEWMNYFWVLGPALFRTVLPNHLWQHYCRLVCGIRLLHQRTITEEELQRAHNLLTKWEIDFELLYYQRQVDRLHLVRPCLHAVVHAARETVRCGPLNLLAQWVLENTIGNLGREVHQHSNPFMNLCQRGLLRAQTNALKAIIPDLDPEPLLPRGAEPIGDGYVLLTARDDKDHSITDVIQIRALINFFVQNGEPERICPDIGKFSLQRWARLRLPNGQTARCAWKE</sequence>
<evidence type="ECO:0000313" key="1">
    <source>
        <dbReference type="EMBL" id="KIL54866.1"/>
    </source>
</evidence>
<dbReference type="InParanoid" id="A0A0C2WE51"/>
<dbReference type="STRING" id="946122.A0A0C2WE51"/>
<accession>A0A0C2WE51</accession>
<feature type="non-terminal residue" evidence="1">
    <location>
        <position position="304"/>
    </location>
</feature>
<proteinExistence type="predicted"/>
<dbReference type="AlphaFoldDB" id="A0A0C2WE51"/>
<organism evidence="1 2">
    <name type="scientific">Amanita muscaria (strain Koide BX008)</name>
    <dbReference type="NCBI Taxonomy" id="946122"/>
    <lineage>
        <taxon>Eukaryota</taxon>
        <taxon>Fungi</taxon>
        <taxon>Dikarya</taxon>
        <taxon>Basidiomycota</taxon>
        <taxon>Agaricomycotina</taxon>
        <taxon>Agaricomycetes</taxon>
        <taxon>Agaricomycetidae</taxon>
        <taxon>Agaricales</taxon>
        <taxon>Pluteineae</taxon>
        <taxon>Amanitaceae</taxon>
        <taxon>Amanita</taxon>
    </lineage>
</organism>
<dbReference type="HOGENOM" id="CLU_047287_0_1_1"/>
<name>A0A0C2WE51_AMAMK</name>
<dbReference type="PANTHER" id="PTHR46579">
    <property type="entry name" value="F5/8 TYPE C DOMAIN-CONTAINING PROTEIN-RELATED"/>
    <property type="match status" value="1"/>
</dbReference>
<dbReference type="PANTHER" id="PTHR46579:SF1">
    <property type="entry name" value="F5_8 TYPE C DOMAIN-CONTAINING PROTEIN"/>
    <property type="match status" value="1"/>
</dbReference>
<evidence type="ECO:0000313" key="2">
    <source>
        <dbReference type="Proteomes" id="UP000054549"/>
    </source>
</evidence>
<gene>
    <name evidence="1" type="ORF">M378DRAFT_30089</name>
</gene>
<keyword evidence="2" id="KW-1185">Reference proteome</keyword>
<protein>
    <submittedName>
        <fullName evidence="1">Uncharacterized protein</fullName>
    </submittedName>
</protein>
<reference evidence="1 2" key="1">
    <citation type="submission" date="2014-04" db="EMBL/GenBank/DDBJ databases">
        <title>Evolutionary Origins and Diversification of the Mycorrhizal Mutualists.</title>
        <authorList>
            <consortium name="DOE Joint Genome Institute"/>
            <consortium name="Mycorrhizal Genomics Consortium"/>
            <person name="Kohler A."/>
            <person name="Kuo A."/>
            <person name="Nagy L.G."/>
            <person name="Floudas D."/>
            <person name="Copeland A."/>
            <person name="Barry K.W."/>
            <person name="Cichocki N."/>
            <person name="Veneault-Fourrey C."/>
            <person name="LaButti K."/>
            <person name="Lindquist E.A."/>
            <person name="Lipzen A."/>
            <person name="Lundell T."/>
            <person name="Morin E."/>
            <person name="Murat C."/>
            <person name="Riley R."/>
            <person name="Ohm R."/>
            <person name="Sun H."/>
            <person name="Tunlid A."/>
            <person name="Henrissat B."/>
            <person name="Grigoriev I.V."/>
            <person name="Hibbett D.S."/>
            <person name="Martin F."/>
        </authorList>
    </citation>
    <scope>NUCLEOTIDE SEQUENCE [LARGE SCALE GENOMIC DNA]</scope>
    <source>
        <strain evidence="1 2">Koide BX008</strain>
    </source>
</reference>
<dbReference type="EMBL" id="KN818612">
    <property type="protein sequence ID" value="KIL54866.1"/>
    <property type="molecule type" value="Genomic_DNA"/>
</dbReference>